<proteinExistence type="predicted"/>
<feature type="domain" description="HTH cro/C1-type" evidence="2">
    <location>
        <begin position="28"/>
        <end position="83"/>
    </location>
</feature>
<evidence type="ECO:0000313" key="4">
    <source>
        <dbReference type="Proteomes" id="UP000637628"/>
    </source>
</evidence>
<dbReference type="Gene3D" id="1.10.260.40">
    <property type="entry name" value="lambda repressor-like DNA-binding domains"/>
    <property type="match status" value="1"/>
</dbReference>
<dbReference type="PANTHER" id="PTHR35010">
    <property type="entry name" value="BLL4672 PROTEIN-RELATED"/>
    <property type="match status" value="1"/>
</dbReference>
<accession>A0ABQ3Z7C6</accession>
<dbReference type="InterPro" id="IPR001387">
    <property type="entry name" value="Cro/C1-type_HTH"/>
</dbReference>
<keyword evidence="3" id="KW-0238">DNA-binding</keyword>
<dbReference type="InterPro" id="IPR010982">
    <property type="entry name" value="Lambda_DNA-bd_dom_sf"/>
</dbReference>
<organism evidence="3 4">
    <name type="scientific">Paractinoplanes durhamensis</name>
    <dbReference type="NCBI Taxonomy" id="113563"/>
    <lineage>
        <taxon>Bacteria</taxon>
        <taxon>Bacillati</taxon>
        <taxon>Actinomycetota</taxon>
        <taxon>Actinomycetes</taxon>
        <taxon>Micromonosporales</taxon>
        <taxon>Micromonosporaceae</taxon>
        <taxon>Paractinoplanes</taxon>
    </lineage>
</organism>
<dbReference type="SMART" id="SM00530">
    <property type="entry name" value="HTH_XRE"/>
    <property type="match status" value="1"/>
</dbReference>
<dbReference type="InterPro" id="IPR041413">
    <property type="entry name" value="MLTR_LBD"/>
</dbReference>
<evidence type="ECO:0000313" key="3">
    <source>
        <dbReference type="EMBL" id="GIE05739.1"/>
    </source>
</evidence>
<dbReference type="SUPFAM" id="SSF47413">
    <property type="entry name" value="lambda repressor-like DNA-binding domains"/>
    <property type="match status" value="1"/>
</dbReference>
<dbReference type="PROSITE" id="PS50943">
    <property type="entry name" value="HTH_CROC1"/>
    <property type="match status" value="1"/>
</dbReference>
<feature type="compositionally biased region" description="Pro residues" evidence="1">
    <location>
        <begin position="286"/>
        <end position="295"/>
    </location>
</feature>
<evidence type="ECO:0000259" key="2">
    <source>
        <dbReference type="PROSITE" id="PS50943"/>
    </source>
</evidence>
<protein>
    <submittedName>
        <fullName evidence="3">DNA-binding protein</fullName>
    </submittedName>
</protein>
<dbReference type="EMBL" id="BOML01000057">
    <property type="protein sequence ID" value="GIE05739.1"/>
    <property type="molecule type" value="Genomic_DNA"/>
</dbReference>
<dbReference type="CDD" id="cd00093">
    <property type="entry name" value="HTH_XRE"/>
    <property type="match status" value="1"/>
</dbReference>
<name>A0ABQ3Z7C6_9ACTN</name>
<dbReference type="Gene3D" id="3.30.450.180">
    <property type="match status" value="1"/>
</dbReference>
<evidence type="ECO:0000256" key="1">
    <source>
        <dbReference type="SAM" id="MobiDB-lite"/>
    </source>
</evidence>
<reference evidence="3 4" key="1">
    <citation type="submission" date="2021-01" db="EMBL/GenBank/DDBJ databases">
        <title>Whole genome shotgun sequence of Actinoplanes durhamensis NBRC 14914.</title>
        <authorList>
            <person name="Komaki H."/>
            <person name="Tamura T."/>
        </authorList>
    </citation>
    <scope>NUCLEOTIDE SEQUENCE [LARGE SCALE GENOMIC DNA]</scope>
    <source>
        <strain evidence="3 4">NBRC 14914</strain>
    </source>
</reference>
<keyword evidence="4" id="KW-1185">Reference proteome</keyword>
<dbReference type="PANTHER" id="PTHR35010:SF2">
    <property type="entry name" value="BLL4672 PROTEIN"/>
    <property type="match status" value="1"/>
</dbReference>
<sequence>MDRHTAMAEFLRSRRARLRPEDVGLQPLATRRRVPGLRREELAQLAGVSVDYYIRLEQGRGFHVSDAVLDAVANALRLADDERAHLRNLARPSRTARLPGPPQQVRPALRQLMNAMTEVPAFVVGRRTDVLAWNPLGLALIADFRAMPPRQRNFARLFFLDEHIGALFRDQRHKARDIAAFLHLDAGRHPRDPLLAELIDELTLHSSLFRQVWPEHPVGDKRHTVYEVRHPLAGPLHLAQEALRASDDPDQTLITYTAAPGSSSEAGLRILASWQTHASSDHSSPRPRPGSPTTT</sequence>
<dbReference type="Pfam" id="PF17765">
    <property type="entry name" value="MLTR_LBD"/>
    <property type="match status" value="1"/>
</dbReference>
<gene>
    <name evidence="3" type="ORF">Adu01nite_70890</name>
</gene>
<dbReference type="GO" id="GO:0003677">
    <property type="term" value="F:DNA binding"/>
    <property type="evidence" value="ECO:0007669"/>
    <property type="project" value="UniProtKB-KW"/>
</dbReference>
<dbReference type="Proteomes" id="UP000637628">
    <property type="component" value="Unassembled WGS sequence"/>
</dbReference>
<feature type="region of interest" description="Disordered" evidence="1">
    <location>
        <begin position="267"/>
        <end position="295"/>
    </location>
</feature>
<dbReference type="RefSeq" id="WP_203733612.1">
    <property type="nucleotide sequence ID" value="NZ_BAAATX010000009.1"/>
</dbReference>
<dbReference type="Pfam" id="PF13560">
    <property type="entry name" value="HTH_31"/>
    <property type="match status" value="1"/>
</dbReference>
<comment type="caution">
    <text evidence="3">The sequence shown here is derived from an EMBL/GenBank/DDBJ whole genome shotgun (WGS) entry which is preliminary data.</text>
</comment>